<name>A0A6G9RMM6_9ENTR</name>
<evidence type="ECO:0000313" key="2">
    <source>
        <dbReference type="Proteomes" id="UP000503580"/>
    </source>
</evidence>
<reference evidence="1 2" key="1">
    <citation type="submission" date="2020-02" db="EMBL/GenBank/DDBJ databases">
        <title>Whole genome PO2S7.</title>
        <authorList>
            <person name="Singha K.M."/>
        </authorList>
    </citation>
    <scope>NUCLEOTIDE SEQUENCE [LARGE SCALE GENOMIC DNA]</scope>
    <source>
        <strain evidence="1 2">PO2S7</strain>
    </source>
</reference>
<accession>A0A6G9RMM6</accession>
<gene>
    <name evidence="1" type="primary">xisR</name>
    <name evidence="1" type="ORF">GY169_12365</name>
</gene>
<organism evidence="1 2">
    <name type="scientific">Kluyvera genomosp. 3</name>
    <dbReference type="NCBI Taxonomy" id="2774055"/>
    <lineage>
        <taxon>Bacteria</taxon>
        <taxon>Pseudomonadati</taxon>
        <taxon>Pseudomonadota</taxon>
        <taxon>Gammaproteobacteria</taxon>
        <taxon>Enterobacterales</taxon>
        <taxon>Enterobacteriaceae</taxon>
        <taxon>Kluyvera</taxon>
    </lineage>
</organism>
<sequence>MPNIVFDREWVVEAGLREKTGLTERQITSYRQVHWAEGFHFKRIPQSAILAPGCKSEHGTLWYNYPRINQFVAEA</sequence>
<dbReference type="Proteomes" id="UP000503580">
    <property type="component" value="Chromosome"/>
</dbReference>
<keyword evidence="2" id="KW-1185">Reference proteome</keyword>
<dbReference type="InterPro" id="IPR038146">
    <property type="entry name" value="933W_put_Xis_sf"/>
</dbReference>
<dbReference type="Gene3D" id="1.10.1660.60">
    <property type="entry name" value="Putative excisionased domain DUF1233"/>
    <property type="match status" value="1"/>
</dbReference>
<evidence type="ECO:0000313" key="1">
    <source>
        <dbReference type="EMBL" id="QIR27547.1"/>
    </source>
</evidence>
<dbReference type="RefSeq" id="WP_167575925.1">
    <property type="nucleotide sequence ID" value="NZ_CP050321.1"/>
</dbReference>
<dbReference type="AlphaFoldDB" id="A0A6G9RMM6"/>
<proteinExistence type="predicted"/>
<dbReference type="EMBL" id="CP050321">
    <property type="protein sequence ID" value="QIR27547.1"/>
    <property type="molecule type" value="Genomic_DNA"/>
</dbReference>
<protein>
    <submittedName>
        <fullName evidence="1">DUF1233 family excisionase</fullName>
    </submittedName>
</protein>
<dbReference type="Pfam" id="PF06806">
    <property type="entry name" value="DUF1233"/>
    <property type="match status" value="1"/>
</dbReference>
<dbReference type="KEGG" id="kgn:GY169_12365"/>
<dbReference type="InterPro" id="IPR009634">
    <property type="entry name" value="Put_exci"/>
</dbReference>